<dbReference type="InterPro" id="IPR000713">
    <property type="entry name" value="Mur_ligase_N"/>
</dbReference>
<dbReference type="GO" id="GO:0051301">
    <property type="term" value="P:cell division"/>
    <property type="evidence" value="ECO:0007669"/>
    <property type="project" value="UniProtKB-KW"/>
</dbReference>
<dbReference type="InterPro" id="IPR005761">
    <property type="entry name" value="UDP-N-AcMur-Glu-dNH2Pim_ligase"/>
</dbReference>
<sequence>ISNNTEKVDKDYAFFAIKGTKFDGHNFVEEAIKKGATTVFIQQPELAEKIKKSFPDVNIVFSENTRKSLAIAANKFYDEPSKSIKILGITGTNGKTTVSNLLAQYYEMAGYKVGVIGTINYRVADEIISSGHTTPDPIEWFKTLKTMKDKGANVVVAEVSSHAADQLRVYSTIFRGGVFTNLTQDHLDYHKTMENYFLAKREFFNQIQLFNPNAIASINLDDPYGKRIYQDFKDKIDTITYGLENGDFRIKDYKLSLFQTEFTAYYQGKDLTFKTNLRGFFNILNIASAVSLLIKDNFELDFLVEATQKLKPIKGRFEVVEGKNFICVVDYAHTPDALENILKSLNAIKQNRIITVFGAGGNRDKTKRPLMGNVAERLSDIVILTSDNPRDEEPMDIINDILEGITDKSKVIIEEDRRKAIEKAVKIAKDNDIVLVAGKGHETYQIVKDKVLHFDDREVIEEILKEL</sequence>
<evidence type="ECO:0000256" key="8">
    <source>
        <dbReference type="ARBA" id="ARBA00066633"/>
    </source>
</evidence>
<name>A0A831YDN2_9AQUI</name>
<evidence type="ECO:0000256" key="2">
    <source>
        <dbReference type="ARBA" id="ARBA00022618"/>
    </source>
</evidence>
<dbReference type="EMBL" id="DSFC01000223">
    <property type="protein sequence ID" value="HEV09517.1"/>
    <property type="molecule type" value="Genomic_DNA"/>
</dbReference>
<keyword evidence="3 13" id="KW-0133">Cell shape</keyword>
<dbReference type="Proteomes" id="UP000885621">
    <property type="component" value="Unassembled WGS sequence"/>
</dbReference>
<evidence type="ECO:0000259" key="15">
    <source>
        <dbReference type="Pfam" id="PF02875"/>
    </source>
</evidence>
<evidence type="ECO:0000256" key="7">
    <source>
        <dbReference type="ARBA" id="ARBA00050251"/>
    </source>
</evidence>
<dbReference type="Pfam" id="PF01225">
    <property type="entry name" value="Mur_ligase"/>
    <property type="match status" value="1"/>
</dbReference>
<keyword evidence="17" id="KW-0436">Ligase</keyword>
<comment type="catalytic activity">
    <reaction evidence="7">
        <text>UDP-N-acetyl-alpha-D-muramoyl-L-alanyl-D-glutamate + meso-2,6-diaminopimelate + ATP = UDP-N-acetyl-alpha-D-muramoyl-L-alanyl-gamma-D-glutamyl-meso-2,6-diaminopimelate + ADP + phosphate + H(+)</text>
        <dbReference type="Rhea" id="RHEA:23676"/>
        <dbReference type="ChEBI" id="CHEBI:15378"/>
        <dbReference type="ChEBI" id="CHEBI:30616"/>
        <dbReference type="ChEBI" id="CHEBI:43474"/>
        <dbReference type="ChEBI" id="CHEBI:57791"/>
        <dbReference type="ChEBI" id="CHEBI:83900"/>
        <dbReference type="ChEBI" id="CHEBI:83905"/>
        <dbReference type="ChEBI" id="CHEBI:456216"/>
        <dbReference type="EC" id="6.3.2.13"/>
    </reaction>
</comment>
<dbReference type="InterPro" id="IPR035911">
    <property type="entry name" value="MurE/MurF_N"/>
</dbReference>
<dbReference type="PANTHER" id="PTHR23135:SF4">
    <property type="entry name" value="UDP-N-ACETYLMURAMOYL-L-ALANYL-D-GLUTAMATE--2,6-DIAMINOPIMELATE LIGASE MURE HOMOLOG, CHLOROPLASTIC"/>
    <property type="match status" value="1"/>
</dbReference>
<feature type="non-terminal residue" evidence="17">
    <location>
        <position position="1"/>
    </location>
</feature>
<dbReference type="GO" id="GO:0008765">
    <property type="term" value="F:UDP-N-acetylmuramoylalanyl-D-glutamate-2,6-diaminopimelate ligase activity"/>
    <property type="evidence" value="ECO:0007669"/>
    <property type="project" value="UniProtKB-EC"/>
</dbReference>
<organism evidence="17">
    <name type="scientific">Sulfurihydrogenibium azorense</name>
    <dbReference type="NCBI Taxonomy" id="309806"/>
    <lineage>
        <taxon>Bacteria</taxon>
        <taxon>Pseudomonadati</taxon>
        <taxon>Aquificota</taxon>
        <taxon>Aquificia</taxon>
        <taxon>Aquificales</taxon>
        <taxon>Hydrogenothermaceae</taxon>
        <taxon>Sulfurihydrogenibium</taxon>
    </lineage>
</organism>
<dbReference type="SUPFAM" id="SSF53623">
    <property type="entry name" value="MurD-like peptide ligases, catalytic domain"/>
    <property type="match status" value="1"/>
</dbReference>
<keyword evidence="5 13" id="KW-0131">Cell cycle</keyword>
<dbReference type="GO" id="GO:0008360">
    <property type="term" value="P:regulation of cell shape"/>
    <property type="evidence" value="ECO:0007669"/>
    <property type="project" value="UniProtKB-KW"/>
</dbReference>
<evidence type="ECO:0000256" key="13">
    <source>
        <dbReference type="RuleBase" id="RU004135"/>
    </source>
</evidence>
<dbReference type="SUPFAM" id="SSF63418">
    <property type="entry name" value="MurE/MurF N-terminal domain"/>
    <property type="match status" value="1"/>
</dbReference>
<comment type="pathway">
    <text evidence="13">Cell wall biogenesis; peptidoglycan biosynthesis.</text>
</comment>
<dbReference type="InterPro" id="IPR036615">
    <property type="entry name" value="Mur_ligase_C_dom_sf"/>
</dbReference>
<gene>
    <name evidence="17" type="ORF">ENO34_03860</name>
</gene>
<dbReference type="GO" id="GO:0005737">
    <property type="term" value="C:cytoplasm"/>
    <property type="evidence" value="ECO:0007669"/>
    <property type="project" value="UniProtKB-SubCell"/>
</dbReference>
<evidence type="ECO:0000256" key="6">
    <source>
        <dbReference type="ARBA" id="ARBA00023316"/>
    </source>
</evidence>
<accession>A0A831YDN2</accession>
<comment type="caution">
    <text evidence="17">The sequence shown here is derived from an EMBL/GenBank/DDBJ whole genome shotgun (WGS) entry which is preliminary data.</text>
</comment>
<dbReference type="NCBIfam" id="NF001124">
    <property type="entry name" value="PRK00139.1-2"/>
    <property type="match status" value="1"/>
</dbReference>
<evidence type="ECO:0000256" key="9">
    <source>
        <dbReference type="ARBA" id="ARBA00072883"/>
    </source>
</evidence>
<evidence type="ECO:0000256" key="4">
    <source>
        <dbReference type="ARBA" id="ARBA00022984"/>
    </source>
</evidence>
<dbReference type="FunFam" id="3.90.190.20:FF:000006">
    <property type="entry name" value="UDP-N-acetylmuramoyl-L-alanyl-D-glutamate--2,6-diaminopimelate ligase"/>
    <property type="match status" value="1"/>
</dbReference>
<feature type="domain" description="Mur ligase central" evidence="16">
    <location>
        <begin position="89"/>
        <end position="291"/>
    </location>
</feature>
<dbReference type="Gene3D" id="3.40.1190.10">
    <property type="entry name" value="Mur-like, catalytic domain"/>
    <property type="match status" value="1"/>
</dbReference>
<comment type="subcellular location">
    <subcellularLocation>
        <location evidence="13">Cytoplasm</location>
    </subcellularLocation>
</comment>
<reference evidence="17" key="1">
    <citation type="journal article" date="2020" name="mSystems">
        <title>Genome- and Community-Level Interaction Insights into Carbon Utilization and Element Cycling Functions of Hydrothermarchaeota in Hydrothermal Sediment.</title>
        <authorList>
            <person name="Zhou Z."/>
            <person name="Liu Y."/>
            <person name="Xu W."/>
            <person name="Pan J."/>
            <person name="Luo Z.H."/>
            <person name="Li M."/>
        </authorList>
    </citation>
    <scope>NUCLEOTIDE SEQUENCE [LARGE SCALE GENOMIC DNA]</scope>
    <source>
        <strain evidence="17">SpSt-1257</strain>
    </source>
</reference>
<comment type="similarity">
    <text evidence="1">Belongs to the MurCDEF family. MurE subfamily.</text>
</comment>
<keyword evidence="2 13" id="KW-0132">Cell division</keyword>
<evidence type="ECO:0000256" key="10">
    <source>
        <dbReference type="ARBA" id="ARBA00075482"/>
    </source>
</evidence>
<evidence type="ECO:0000256" key="1">
    <source>
        <dbReference type="ARBA" id="ARBA00005898"/>
    </source>
</evidence>
<dbReference type="NCBIfam" id="NF001126">
    <property type="entry name" value="PRK00139.1-4"/>
    <property type="match status" value="1"/>
</dbReference>
<evidence type="ECO:0000313" key="17">
    <source>
        <dbReference type="EMBL" id="HEV09517.1"/>
    </source>
</evidence>
<dbReference type="AlphaFoldDB" id="A0A831YDN2"/>
<dbReference type="InterPro" id="IPR013221">
    <property type="entry name" value="Mur_ligase_cen"/>
</dbReference>
<evidence type="ECO:0000256" key="11">
    <source>
        <dbReference type="ARBA" id="ARBA00076158"/>
    </source>
</evidence>
<evidence type="ECO:0000256" key="3">
    <source>
        <dbReference type="ARBA" id="ARBA00022960"/>
    </source>
</evidence>
<dbReference type="InterPro" id="IPR036565">
    <property type="entry name" value="Mur-like_cat_sf"/>
</dbReference>
<dbReference type="Gene3D" id="3.90.190.20">
    <property type="entry name" value="Mur ligase, C-terminal domain"/>
    <property type="match status" value="1"/>
</dbReference>
<dbReference type="InterPro" id="IPR004101">
    <property type="entry name" value="Mur_ligase_C"/>
</dbReference>
<dbReference type="EC" id="6.3.2.13" evidence="8"/>
<dbReference type="Pfam" id="PF08245">
    <property type="entry name" value="Mur_ligase_M"/>
    <property type="match status" value="1"/>
</dbReference>
<dbReference type="NCBIfam" id="TIGR01085">
    <property type="entry name" value="murE"/>
    <property type="match status" value="1"/>
</dbReference>
<evidence type="ECO:0000259" key="16">
    <source>
        <dbReference type="Pfam" id="PF08245"/>
    </source>
</evidence>
<keyword evidence="4 13" id="KW-0573">Peptidoglycan synthesis</keyword>
<dbReference type="GO" id="GO:0071555">
    <property type="term" value="P:cell wall organization"/>
    <property type="evidence" value="ECO:0007669"/>
    <property type="project" value="UniProtKB-KW"/>
</dbReference>
<dbReference type="SUPFAM" id="SSF53244">
    <property type="entry name" value="MurD-like peptide ligases, peptide-binding domain"/>
    <property type="match status" value="1"/>
</dbReference>
<keyword evidence="6 13" id="KW-0961">Cell wall biogenesis/degradation</keyword>
<evidence type="ECO:0000256" key="5">
    <source>
        <dbReference type="ARBA" id="ARBA00023306"/>
    </source>
</evidence>
<dbReference type="UniPathway" id="UPA00219"/>
<dbReference type="Gene3D" id="3.40.1390.10">
    <property type="entry name" value="MurE/MurF, N-terminal domain"/>
    <property type="match status" value="1"/>
</dbReference>
<dbReference type="Pfam" id="PF02875">
    <property type="entry name" value="Mur_ligase_C"/>
    <property type="match status" value="1"/>
</dbReference>
<feature type="domain" description="Mur ligase N-terminal catalytic" evidence="14">
    <location>
        <begin position="6"/>
        <end position="72"/>
    </location>
</feature>
<dbReference type="GO" id="GO:0005524">
    <property type="term" value="F:ATP binding"/>
    <property type="evidence" value="ECO:0007669"/>
    <property type="project" value="InterPro"/>
</dbReference>
<dbReference type="GO" id="GO:0009252">
    <property type="term" value="P:peptidoglycan biosynthetic process"/>
    <property type="evidence" value="ECO:0007669"/>
    <property type="project" value="UniProtKB-UniPathway"/>
</dbReference>
<dbReference type="PANTHER" id="PTHR23135">
    <property type="entry name" value="MUR LIGASE FAMILY MEMBER"/>
    <property type="match status" value="1"/>
</dbReference>
<feature type="domain" description="Mur ligase C-terminal" evidence="15">
    <location>
        <begin position="315"/>
        <end position="440"/>
    </location>
</feature>
<protein>
    <recommendedName>
        <fullName evidence="9">UDP-N-acetylmuramoyl-L-alanyl-D-glutamate--2,6-diaminopimelate ligase</fullName>
        <ecNumber evidence="8">6.3.2.13</ecNumber>
    </recommendedName>
    <alternativeName>
        <fullName evidence="10">Meso-A2pm-adding enzyme</fullName>
    </alternativeName>
    <alternativeName>
        <fullName evidence="11">Meso-diaminopimelate-adding enzyme</fullName>
    </alternativeName>
    <alternativeName>
        <fullName evidence="12">UDP-MurNAc-L-Ala-D-Glu:meso-diaminopimelate ligase</fullName>
    </alternativeName>
</protein>
<evidence type="ECO:0000256" key="12">
    <source>
        <dbReference type="ARBA" id="ARBA00081560"/>
    </source>
</evidence>
<evidence type="ECO:0000259" key="14">
    <source>
        <dbReference type="Pfam" id="PF01225"/>
    </source>
</evidence>
<proteinExistence type="inferred from homology"/>
<dbReference type="HAMAP" id="MF_00208">
    <property type="entry name" value="MurE"/>
    <property type="match status" value="1"/>
</dbReference>